<evidence type="ECO:0000313" key="2">
    <source>
        <dbReference type="EMBL" id="MED6118771.1"/>
    </source>
</evidence>
<name>A0ABU6R302_9FABA</name>
<keyword evidence="1" id="KW-0812">Transmembrane</keyword>
<organism evidence="2 3">
    <name type="scientific">Stylosanthes scabra</name>
    <dbReference type="NCBI Taxonomy" id="79078"/>
    <lineage>
        <taxon>Eukaryota</taxon>
        <taxon>Viridiplantae</taxon>
        <taxon>Streptophyta</taxon>
        <taxon>Embryophyta</taxon>
        <taxon>Tracheophyta</taxon>
        <taxon>Spermatophyta</taxon>
        <taxon>Magnoliopsida</taxon>
        <taxon>eudicotyledons</taxon>
        <taxon>Gunneridae</taxon>
        <taxon>Pentapetalae</taxon>
        <taxon>rosids</taxon>
        <taxon>fabids</taxon>
        <taxon>Fabales</taxon>
        <taxon>Fabaceae</taxon>
        <taxon>Papilionoideae</taxon>
        <taxon>50 kb inversion clade</taxon>
        <taxon>dalbergioids sensu lato</taxon>
        <taxon>Dalbergieae</taxon>
        <taxon>Pterocarpus clade</taxon>
        <taxon>Stylosanthes</taxon>
    </lineage>
</organism>
<reference evidence="2 3" key="1">
    <citation type="journal article" date="2023" name="Plants (Basel)">
        <title>Bridging the Gap: Combining Genomics and Transcriptomics Approaches to Understand Stylosanthes scabra, an Orphan Legume from the Brazilian Caatinga.</title>
        <authorList>
            <person name="Ferreira-Neto J.R.C."/>
            <person name="da Silva M.D."/>
            <person name="Binneck E."/>
            <person name="de Melo N.F."/>
            <person name="da Silva R.H."/>
            <person name="de Melo A.L.T.M."/>
            <person name="Pandolfi V."/>
            <person name="Bustamante F.O."/>
            <person name="Brasileiro-Vidal A.C."/>
            <person name="Benko-Iseppon A.M."/>
        </authorList>
    </citation>
    <scope>NUCLEOTIDE SEQUENCE [LARGE SCALE GENOMIC DNA]</scope>
    <source>
        <tissue evidence="2">Leaves</tissue>
    </source>
</reference>
<evidence type="ECO:0008006" key="4">
    <source>
        <dbReference type="Google" id="ProtNLM"/>
    </source>
</evidence>
<dbReference type="EMBL" id="JASCZI010030220">
    <property type="protein sequence ID" value="MED6118771.1"/>
    <property type="molecule type" value="Genomic_DNA"/>
</dbReference>
<proteinExistence type="predicted"/>
<evidence type="ECO:0000313" key="3">
    <source>
        <dbReference type="Proteomes" id="UP001341840"/>
    </source>
</evidence>
<gene>
    <name evidence="2" type="ORF">PIB30_005910</name>
</gene>
<feature type="transmembrane region" description="Helical" evidence="1">
    <location>
        <begin position="93"/>
        <end position="111"/>
    </location>
</feature>
<keyword evidence="3" id="KW-1185">Reference proteome</keyword>
<keyword evidence="1" id="KW-0472">Membrane</keyword>
<evidence type="ECO:0000256" key="1">
    <source>
        <dbReference type="SAM" id="Phobius"/>
    </source>
</evidence>
<keyword evidence="1" id="KW-1133">Transmembrane helix</keyword>
<accession>A0ABU6R302</accession>
<protein>
    <recommendedName>
        <fullName evidence="4">Zinc finger GRF-type domain-containing protein</fullName>
    </recommendedName>
</protein>
<sequence length="115" mass="12879">MSSTLGNPNRLFYGCLCFKTPAPHCKYFAWLDEYVAGCEQEVSKPVFQGGGKQIEGQQSGSVQFDLKFRQLDDRVVGLERQSRDRVNEKSGRGFTDILFMVVAFVIGIALGNHQL</sequence>
<dbReference type="Proteomes" id="UP001341840">
    <property type="component" value="Unassembled WGS sequence"/>
</dbReference>
<comment type="caution">
    <text evidence="2">The sequence shown here is derived from an EMBL/GenBank/DDBJ whole genome shotgun (WGS) entry which is preliminary data.</text>
</comment>